<dbReference type="EMBL" id="JAGETV010000022">
    <property type="protein sequence ID" value="MBO1927977.1"/>
    <property type="molecule type" value="Genomic_DNA"/>
</dbReference>
<feature type="transmembrane region" description="Helical" evidence="1">
    <location>
        <begin position="77"/>
        <end position="95"/>
    </location>
</feature>
<reference evidence="2 3" key="1">
    <citation type="submission" date="2021-03" db="EMBL/GenBank/DDBJ databases">
        <title>Thiomicrorhabdus sp.nov.,novel sulfur-oxidizing bacteria isolated from coastal sediment.</title>
        <authorList>
            <person name="Liu X."/>
        </authorList>
    </citation>
    <scope>NUCLEOTIDE SEQUENCE [LARGE SCALE GENOMIC DNA]</scope>
    <source>
        <strain evidence="2 3">6S2-11</strain>
    </source>
</reference>
<keyword evidence="1" id="KW-0812">Transmembrane</keyword>
<accession>A0ABS3Q6P0</accession>
<gene>
    <name evidence="2" type="ORF">J3998_10360</name>
</gene>
<keyword evidence="1" id="KW-1133">Transmembrane helix</keyword>
<protein>
    <submittedName>
        <fullName evidence="2">DUF2232 domain-containing protein</fullName>
    </submittedName>
</protein>
<organism evidence="2 3">
    <name type="scientific">Thiomicrorhabdus marina</name>
    <dbReference type="NCBI Taxonomy" id="2818442"/>
    <lineage>
        <taxon>Bacteria</taxon>
        <taxon>Pseudomonadati</taxon>
        <taxon>Pseudomonadota</taxon>
        <taxon>Gammaproteobacteria</taxon>
        <taxon>Thiotrichales</taxon>
        <taxon>Piscirickettsiaceae</taxon>
        <taxon>Thiomicrorhabdus</taxon>
    </lineage>
</organism>
<feature type="transmembrane region" description="Helical" evidence="1">
    <location>
        <begin position="200"/>
        <end position="220"/>
    </location>
</feature>
<feature type="transmembrane region" description="Helical" evidence="1">
    <location>
        <begin position="226"/>
        <end position="246"/>
    </location>
</feature>
<evidence type="ECO:0000313" key="3">
    <source>
        <dbReference type="Proteomes" id="UP000664835"/>
    </source>
</evidence>
<name>A0ABS3Q6P0_9GAMM</name>
<feature type="transmembrane region" description="Helical" evidence="1">
    <location>
        <begin position="20"/>
        <end position="43"/>
    </location>
</feature>
<evidence type="ECO:0000313" key="2">
    <source>
        <dbReference type="EMBL" id="MBO1927977.1"/>
    </source>
</evidence>
<dbReference type="Pfam" id="PF09991">
    <property type="entry name" value="DUF2232"/>
    <property type="match status" value="1"/>
</dbReference>
<keyword evidence="1" id="KW-0472">Membrane</keyword>
<dbReference type="Proteomes" id="UP000664835">
    <property type="component" value="Unassembled WGS sequence"/>
</dbReference>
<sequence length="296" mass="32567">MLALANYSMKGPMQANIAVVLLSALSVWIAPIGILAGGIVALVTLRVNAVEGAKTLIWAMIVQIALTVMLSGSYMPAVIAIMEYLLPVFIMAVVLRETNSLAQALHLGMLMIGVGLVGFHLIVGDTSAWWLELFNSQIKPLLDTAGVDYQSDFVPKMAQMVTMLLSVFALILWFSILMLGRWWQSQLYYPGQFQTDFHQLMLPKSTATIAVVIAITGLIVGQEIRLLYDISGVVIAALMFQGLSVAHYMVKEREASNAWLVGLYVLLFLLPQMMLILATIGLLDSWMNFRGRGETQ</sequence>
<feature type="transmembrane region" description="Helical" evidence="1">
    <location>
        <begin position="107"/>
        <end position="131"/>
    </location>
</feature>
<feature type="transmembrane region" description="Helical" evidence="1">
    <location>
        <begin position="157"/>
        <end position="179"/>
    </location>
</feature>
<proteinExistence type="predicted"/>
<dbReference type="RefSeq" id="WP_208150590.1">
    <property type="nucleotide sequence ID" value="NZ_JAGETV010000022.1"/>
</dbReference>
<feature type="transmembrane region" description="Helical" evidence="1">
    <location>
        <begin position="258"/>
        <end position="283"/>
    </location>
</feature>
<evidence type="ECO:0000256" key="1">
    <source>
        <dbReference type="SAM" id="Phobius"/>
    </source>
</evidence>
<keyword evidence="3" id="KW-1185">Reference proteome</keyword>
<dbReference type="InterPro" id="IPR018710">
    <property type="entry name" value="DUF2232"/>
</dbReference>
<feature type="transmembrane region" description="Helical" evidence="1">
    <location>
        <begin position="55"/>
        <end position="71"/>
    </location>
</feature>
<comment type="caution">
    <text evidence="2">The sequence shown here is derived from an EMBL/GenBank/DDBJ whole genome shotgun (WGS) entry which is preliminary data.</text>
</comment>